<sequence length="138" mass="14894">MMQTLSRTLFLVALTAMSAVQAAPRDDILAAYTAQAKAEDATFAGFSAARGEALHRDRHSGGKADSPSCTSCHGENTRAAGRTPVGKSIEPVAVSVAPTRYTDAAKVEKWFRRNCREVLGRECSAREKGDWLAFMTTQ</sequence>
<proteinExistence type="predicted"/>
<dbReference type="Proteomes" id="UP000319502">
    <property type="component" value="Unassembled WGS sequence"/>
</dbReference>
<name>A0A557QIB3_9RHOO</name>
<dbReference type="Gene3D" id="1.10.760.10">
    <property type="entry name" value="Cytochrome c-like domain"/>
    <property type="match status" value="1"/>
</dbReference>
<evidence type="ECO:0000313" key="9">
    <source>
        <dbReference type="Proteomes" id="UP000319502"/>
    </source>
</evidence>
<dbReference type="GO" id="GO:0046872">
    <property type="term" value="F:metal ion binding"/>
    <property type="evidence" value="ECO:0007669"/>
    <property type="project" value="UniProtKB-KW"/>
</dbReference>
<keyword evidence="9" id="KW-1185">Reference proteome</keyword>
<dbReference type="PROSITE" id="PS51007">
    <property type="entry name" value="CYTC"/>
    <property type="match status" value="1"/>
</dbReference>
<evidence type="ECO:0000256" key="6">
    <source>
        <dbReference type="SAM" id="SignalP"/>
    </source>
</evidence>
<feature type="region of interest" description="Disordered" evidence="5">
    <location>
        <begin position="57"/>
        <end position="83"/>
    </location>
</feature>
<keyword evidence="2 4" id="KW-0479">Metal-binding</keyword>
<dbReference type="OrthoDB" id="5295318at2"/>
<keyword evidence="6" id="KW-0732">Signal</keyword>
<dbReference type="AlphaFoldDB" id="A0A557QIB3"/>
<evidence type="ECO:0000256" key="2">
    <source>
        <dbReference type="ARBA" id="ARBA00022723"/>
    </source>
</evidence>
<evidence type="ECO:0000313" key="8">
    <source>
        <dbReference type="EMBL" id="TVO52649.1"/>
    </source>
</evidence>
<comment type="caution">
    <text evidence="8">The sequence shown here is derived from an EMBL/GenBank/DDBJ whole genome shotgun (WGS) entry which is preliminary data.</text>
</comment>
<evidence type="ECO:0000256" key="3">
    <source>
        <dbReference type="ARBA" id="ARBA00023004"/>
    </source>
</evidence>
<evidence type="ECO:0000256" key="5">
    <source>
        <dbReference type="SAM" id="MobiDB-lite"/>
    </source>
</evidence>
<dbReference type="InterPro" id="IPR015170">
    <property type="entry name" value="DUF1924_SHP"/>
</dbReference>
<dbReference type="GO" id="GO:0020037">
    <property type="term" value="F:heme binding"/>
    <property type="evidence" value="ECO:0007669"/>
    <property type="project" value="InterPro"/>
</dbReference>
<dbReference type="GO" id="GO:0009055">
    <property type="term" value="F:electron transfer activity"/>
    <property type="evidence" value="ECO:0007669"/>
    <property type="project" value="InterPro"/>
</dbReference>
<organism evidence="8 9">
    <name type="scientific">Denitromonas halophila</name>
    <dbReference type="NCBI Taxonomy" id="1629404"/>
    <lineage>
        <taxon>Bacteria</taxon>
        <taxon>Pseudomonadati</taxon>
        <taxon>Pseudomonadota</taxon>
        <taxon>Betaproteobacteria</taxon>
        <taxon>Rhodocyclales</taxon>
        <taxon>Zoogloeaceae</taxon>
        <taxon>Denitromonas</taxon>
    </lineage>
</organism>
<keyword evidence="1 4" id="KW-0349">Heme</keyword>
<protein>
    <submittedName>
        <fullName evidence="8">DUF1924 domain-containing protein</fullName>
    </submittedName>
</protein>
<dbReference type="Pfam" id="PF09086">
    <property type="entry name" value="DUF1924"/>
    <property type="match status" value="1"/>
</dbReference>
<dbReference type="InterPro" id="IPR009056">
    <property type="entry name" value="Cyt_c-like_dom"/>
</dbReference>
<feature type="signal peptide" evidence="6">
    <location>
        <begin position="1"/>
        <end position="22"/>
    </location>
</feature>
<accession>A0A557QIB3</accession>
<feature type="domain" description="Cytochrome c" evidence="7">
    <location>
        <begin position="46"/>
        <end position="138"/>
    </location>
</feature>
<dbReference type="EMBL" id="VMNK01000016">
    <property type="protein sequence ID" value="TVO52649.1"/>
    <property type="molecule type" value="Genomic_DNA"/>
</dbReference>
<evidence type="ECO:0000259" key="7">
    <source>
        <dbReference type="PROSITE" id="PS51007"/>
    </source>
</evidence>
<reference evidence="8 9" key="1">
    <citation type="submission" date="2019-07" db="EMBL/GenBank/DDBJ databases">
        <title>The pathways for chlorine oxyanion respiration interact through the shared metabolite chlorate.</title>
        <authorList>
            <person name="Barnum T.P."/>
            <person name="Cheng Y."/>
            <person name="Hill K.A."/>
            <person name="Lucas L.N."/>
            <person name="Carlson H.K."/>
            <person name="Coates J.D."/>
        </authorList>
    </citation>
    <scope>NUCLEOTIDE SEQUENCE [LARGE SCALE GENOMIC DNA]</scope>
    <source>
        <strain evidence="8 9">SFB-3</strain>
    </source>
</reference>
<evidence type="ECO:0000256" key="4">
    <source>
        <dbReference type="PROSITE-ProRule" id="PRU00433"/>
    </source>
</evidence>
<evidence type="ECO:0000256" key="1">
    <source>
        <dbReference type="ARBA" id="ARBA00022617"/>
    </source>
</evidence>
<keyword evidence="3 4" id="KW-0408">Iron</keyword>
<dbReference type="InterPro" id="IPR036909">
    <property type="entry name" value="Cyt_c-like_dom_sf"/>
</dbReference>
<dbReference type="SUPFAM" id="SSF46626">
    <property type="entry name" value="Cytochrome c"/>
    <property type="match status" value="1"/>
</dbReference>
<feature type="chain" id="PRO_5021743506" evidence="6">
    <location>
        <begin position="23"/>
        <end position="138"/>
    </location>
</feature>
<gene>
    <name evidence="8" type="ORF">FHP91_17075</name>
</gene>